<protein>
    <submittedName>
        <fullName evidence="4">Glycoside hydrolase family 13 protein</fullName>
    </submittedName>
</protein>
<feature type="domain" description="Glycosyl hydrolase family 13 catalytic" evidence="3">
    <location>
        <begin position="14"/>
        <end position="371"/>
    </location>
</feature>
<dbReference type="GO" id="GO:0005975">
    <property type="term" value="P:carbohydrate metabolic process"/>
    <property type="evidence" value="ECO:0007669"/>
    <property type="project" value="InterPro"/>
</dbReference>
<dbReference type="Pfam" id="PF00128">
    <property type="entry name" value="Alpha-amylase"/>
    <property type="match status" value="1"/>
</dbReference>
<dbReference type="AlphaFoldDB" id="A0A7Y0U3J4"/>
<evidence type="ECO:0000256" key="1">
    <source>
        <dbReference type="ARBA" id="ARBA00022801"/>
    </source>
</evidence>
<keyword evidence="2" id="KW-0326">Glycosidase</keyword>
<sequence length="468" mass="53277">MNAPAWIASANFYQIFPERFANGNPALNPPQIDPWDTKPSYDNFLGGDLPGIIQHLPYLADMHINALYLNPIFAAGTNHRYDAVDYFAIDPYLGDLDAFDRLIEKAHHLGIHVILDGVFNHCGNGHKYFRDVMRHGADSKYVNWFFVEGFPVVSQSDSCNYKTCSGCYYLPKWNVYNPEVRQHHLEVAKYWLNRGIDGWRLDVPYYVNMSFWREFHDTVKAFGDDKYLVAEDWRDPVPWLETDLMDGVMNYTLRDLILAFSTDESLDAFQFAAGVNKLHNRIPESHRTSMFNLLDSHDTERVATRAKNRQSAIAQAFALLYSLVGTPVLYYGDENGMLGENDPGCRAGMEWDTNRWNTDTRDLVTGLLKARSQSAVLQKGSQQVKALDANTLMVVRKYRDQGAVLLLHRGSGRNVALTQVPLKQARCLYGLPGVLGESYRLDDSHPLLLEGIIDETQWKALIKTPQLC</sequence>
<evidence type="ECO:0000256" key="2">
    <source>
        <dbReference type="ARBA" id="ARBA00023295"/>
    </source>
</evidence>
<evidence type="ECO:0000313" key="5">
    <source>
        <dbReference type="Proteomes" id="UP000575397"/>
    </source>
</evidence>
<dbReference type="InterPro" id="IPR017853">
    <property type="entry name" value="GH"/>
</dbReference>
<dbReference type="SUPFAM" id="SSF51445">
    <property type="entry name" value="(Trans)glycosidases"/>
    <property type="match status" value="1"/>
</dbReference>
<proteinExistence type="predicted"/>
<reference evidence="4 5" key="1">
    <citation type="submission" date="2020-04" db="EMBL/GenBank/DDBJ databases">
        <title>Antimicrobial susceptibility and clonality of vaginal-derived multi-drug resistant Mobiluncus isolates in China.</title>
        <authorList>
            <person name="Zhang X."/>
        </authorList>
    </citation>
    <scope>NUCLEOTIDE SEQUENCE [LARGE SCALE GENOMIC DNA]</scope>
    <source>
        <strain evidence="4 5">12</strain>
    </source>
</reference>
<dbReference type="RefSeq" id="WP_169762754.1">
    <property type="nucleotide sequence ID" value="NZ_JABCUP010000001.1"/>
</dbReference>
<dbReference type="InterPro" id="IPR045857">
    <property type="entry name" value="O16G_dom_2"/>
</dbReference>
<dbReference type="PANTHER" id="PTHR10357">
    <property type="entry name" value="ALPHA-AMYLASE FAMILY MEMBER"/>
    <property type="match status" value="1"/>
</dbReference>
<evidence type="ECO:0000313" key="4">
    <source>
        <dbReference type="EMBL" id="NMX03631.1"/>
    </source>
</evidence>
<comment type="caution">
    <text evidence="4">The sequence shown here is derived from an EMBL/GenBank/DDBJ whole genome shotgun (WGS) entry which is preliminary data.</text>
</comment>
<accession>A0A7Y0U3J4</accession>
<evidence type="ECO:0000259" key="3">
    <source>
        <dbReference type="SMART" id="SM00642"/>
    </source>
</evidence>
<name>A0A7Y0U3J4_9ACTO</name>
<dbReference type="GO" id="GO:0016798">
    <property type="term" value="F:hydrolase activity, acting on glycosyl bonds"/>
    <property type="evidence" value="ECO:0007669"/>
    <property type="project" value="UniProtKB-KW"/>
</dbReference>
<dbReference type="Proteomes" id="UP000575397">
    <property type="component" value="Unassembled WGS sequence"/>
</dbReference>
<gene>
    <name evidence="4" type="ORF">HHJ77_06765</name>
</gene>
<dbReference type="Gene3D" id="3.20.20.80">
    <property type="entry name" value="Glycosidases"/>
    <property type="match status" value="1"/>
</dbReference>
<dbReference type="EMBL" id="JABCUS010000013">
    <property type="protein sequence ID" value="NMX03631.1"/>
    <property type="molecule type" value="Genomic_DNA"/>
</dbReference>
<organism evidence="4 5">
    <name type="scientific">Mobiluncus mulieris</name>
    <dbReference type="NCBI Taxonomy" id="2052"/>
    <lineage>
        <taxon>Bacteria</taxon>
        <taxon>Bacillati</taxon>
        <taxon>Actinomycetota</taxon>
        <taxon>Actinomycetes</taxon>
        <taxon>Actinomycetales</taxon>
        <taxon>Actinomycetaceae</taxon>
        <taxon>Mobiluncus</taxon>
    </lineage>
</organism>
<dbReference type="Gene3D" id="3.90.400.10">
    <property type="entry name" value="Oligo-1,6-glucosidase, Domain 2"/>
    <property type="match status" value="1"/>
</dbReference>
<dbReference type="PANTHER" id="PTHR10357:SF210">
    <property type="entry name" value="MALTODEXTRIN GLUCOSIDASE"/>
    <property type="match status" value="1"/>
</dbReference>
<dbReference type="CDD" id="cd11338">
    <property type="entry name" value="AmyAc_CMD"/>
    <property type="match status" value="1"/>
</dbReference>
<dbReference type="SMART" id="SM00642">
    <property type="entry name" value="Aamy"/>
    <property type="match status" value="1"/>
</dbReference>
<dbReference type="InterPro" id="IPR006047">
    <property type="entry name" value="GH13_cat_dom"/>
</dbReference>
<keyword evidence="1 4" id="KW-0378">Hydrolase</keyword>